<proteinExistence type="predicted"/>
<dbReference type="InterPro" id="IPR049803">
    <property type="entry name" value="RiPP_thiocil-like"/>
</dbReference>
<keyword evidence="3" id="KW-1185">Reference proteome</keyword>
<protein>
    <submittedName>
        <fullName evidence="2">Uncharacterized protein</fullName>
    </submittedName>
</protein>
<organism evidence="2 3">
    <name type="scientific">Streptacidiphilus jiangxiensis</name>
    <dbReference type="NCBI Taxonomy" id="235985"/>
    <lineage>
        <taxon>Bacteria</taxon>
        <taxon>Bacillati</taxon>
        <taxon>Actinomycetota</taxon>
        <taxon>Actinomycetes</taxon>
        <taxon>Kitasatosporales</taxon>
        <taxon>Streptomycetaceae</taxon>
        <taxon>Streptacidiphilus</taxon>
    </lineage>
</organism>
<evidence type="ECO:0000256" key="1">
    <source>
        <dbReference type="SAM" id="MobiDB-lite"/>
    </source>
</evidence>
<dbReference type="AlphaFoldDB" id="A0A1H7KQJ6"/>
<dbReference type="EMBL" id="FOAZ01000004">
    <property type="protein sequence ID" value="SEK89133.1"/>
    <property type="molecule type" value="Genomic_DNA"/>
</dbReference>
<evidence type="ECO:0000313" key="3">
    <source>
        <dbReference type="Proteomes" id="UP000183015"/>
    </source>
</evidence>
<dbReference type="NCBIfam" id="NF033482">
    <property type="entry name" value="RiPP_thiocil"/>
    <property type="match status" value="1"/>
</dbReference>
<sequence>MEMSDLMAEGLTVDDLTIEELNDVAAGGCVSSASSVSTPVSSVGSLASACL</sequence>
<feature type="region of interest" description="Disordered" evidence="1">
    <location>
        <begin position="32"/>
        <end position="51"/>
    </location>
</feature>
<dbReference type="Proteomes" id="UP000183015">
    <property type="component" value="Unassembled WGS sequence"/>
</dbReference>
<feature type="compositionally biased region" description="Low complexity" evidence="1">
    <location>
        <begin position="32"/>
        <end position="45"/>
    </location>
</feature>
<accession>A0A1H7KQJ6</accession>
<reference evidence="3" key="1">
    <citation type="submission" date="2016-10" db="EMBL/GenBank/DDBJ databases">
        <authorList>
            <person name="Varghese N."/>
        </authorList>
    </citation>
    <scope>NUCLEOTIDE SEQUENCE [LARGE SCALE GENOMIC DNA]</scope>
    <source>
        <strain evidence="3">DSM 45096 / BCRC 16803 / CGMCC 4.1857 / CIP 109030 / JCM 12277 / KCTC 19219 / NBRC 100920 / 33214</strain>
    </source>
</reference>
<dbReference type="STRING" id="235985.SAMN05414137_104162"/>
<name>A0A1H7KQJ6_STRJI</name>
<evidence type="ECO:0000313" key="2">
    <source>
        <dbReference type="EMBL" id="SEK89133.1"/>
    </source>
</evidence>
<gene>
    <name evidence="2" type="ORF">SAMN05414137_104162</name>
</gene>
<dbReference type="RefSeq" id="WP_201777510.1">
    <property type="nucleotide sequence ID" value="NZ_BBPN01000001.1"/>
</dbReference>